<name>A0A9W9QJJ2_PENBR</name>
<evidence type="ECO:0000313" key="2">
    <source>
        <dbReference type="EMBL" id="KAJ5339071.1"/>
    </source>
</evidence>
<feature type="compositionally biased region" description="Pro residues" evidence="1">
    <location>
        <begin position="614"/>
        <end position="628"/>
    </location>
</feature>
<protein>
    <submittedName>
        <fullName evidence="2">Uncharacterized protein</fullName>
    </submittedName>
</protein>
<accession>A0A9W9QJJ2</accession>
<reference evidence="2" key="2">
    <citation type="journal article" date="2023" name="IMA Fungus">
        <title>Comparative genomic study of the Penicillium genus elucidates a diverse pangenome and 15 lateral gene transfer events.</title>
        <authorList>
            <person name="Petersen C."/>
            <person name="Sorensen T."/>
            <person name="Nielsen M.R."/>
            <person name="Sondergaard T.E."/>
            <person name="Sorensen J.L."/>
            <person name="Fitzpatrick D.A."/>
            <person name="Frisvad J.C."/>
            <person name="Nielsen K.L."/>
        </authorList>
    </citation>
    <scope>NUCLEOTIDE SEQUENCE</scope>
    <source>
        <strain evidence="2">IBT 35673</strain>
    </source>
</reference>
<evidence type="ECO:0000256" key="1">
    <source>
        <dbReference type="SAM" id="MobiDB-lite"/>
    </source>
</evidence>
<dbReference type="AlphaFoldDB" id="A0A9W9QJJ2"/>
<organism evidence="2 3">
    <name type="scientific">Penicillium brevicompactum</name>
    <dbReference type="NCBI Taxonomy" id="5074"/>
    <lineage>
        <taxon>Eukaryota</taxon>
        <taxon>Fungi</taxon>
        <taxon>Dikarya</taxon>
        <taxon>Ascomycota</taxon>
        <taxon>Pezizomycotina</taxon>
        <taxon>Eurotiomycetes</taxon>
        <taxon>Eurotiomycetidae</taxon>
        <taxon>Eurotiales</taxon>
        <taxon>Aspergillaceae</taxon>
        <taxon>Penicillium</taxon>
    </lineage>
</organism>
<proteinExistence type="predicted"/>
<feature type="region of interest" description="Disordered" evidence="1">
    <location>
        <begin position="601"/>
        <end position="635"/>
    </location>
</feature>
<dbReference type="Proteomes" id="UP001147695">
    <property type="component" value="Unassembled WGS sequence"/>
</dbReference>
<gene>
    <name evidence="2" type="ORF">N7452_005799</name>
</gene>
<reference evidence="2" key="1">
    <citation type="submission" date="2022-12" db="EMBL/GenBank/DDBJ databases">
        <authorList>
            <person name="Petersen C."/>
        </authorList>
    </citation>
    <scope>NUCLEOTIDE SEQUENCE</scope>
    <source>
        <strain evidence="2">IBT 35673</strain>
    </source>
</reference>
<sequence length="814" mass="90255">MPGYTTLYSRTPRSFLFAVVANVGPGGTSRCLAVAYRQHHDEYNSQISWDQVQCMVTDTLALTEVLSDSTNRAPLEAERALAEDWYRRSQGREPPIHERPSVPDTAQPPFVPWYKRREPGQQQPPLPWRDDAPGKFPFTATCVLLALLRDTRDNRTRPSDVQFQPLSTLFRADCIEYGLVILDISDFDSGIKYGIVAFPMNYMAEVEYGGEMIGWDPVEDPQPEKEPDVVLADPRPRELLSISQWVSKHYYWSGLEKASCILKLEERPLADAVALDYFRHSMIATQSPPDMEGYTIVDQPPQNEPVGIVRTIDDLLVLTQEPASGPLEKEALANLQVLAQFREQLRQRLEEAPERLGSSQISSHVLRVAYAGCRHLNWVVFGNLPPRVIASAIASDELQGASALSLCLNPFQLVGDEEGGESDLGDLAAALAQSTALQQLCFLQQPDRNSDDGSAHPFSELSWLWSRASIADSESLRLRTIHSTSALLNGLRGREVRAISSPRNLGSSFTSSAQVVPIFHLFTFVSPQREDVRDAAADHHVVHPAHPGYSGHYSMDNTGLNAESFAVRFLAYLRSLGPDSDPDQAILRFAYHGAFSSLASIDEDNKNNDDDEPASPPRGPPPRPPPLQSWPDQLGVRPIPAGFFDELAPDHPSRDRLRDICPGSWVALIDGKDRQSVALQPRNNKNNNKDRAPVSSSVEVVGGLTDFLRETVPETDITTWEKRLEEVEMDLVSALTRPSPPSTPSSMEWSPGVNPIDEVLRRLTSPTTESAGNAPPETDLPTEEGLVVEGERERCIGVRVMAESRVHTLLDQLL</sequence>
<comment type="caution">
    <text evidence="2">The sequence shown here is derived from an EMBL/GenBank/DDBJ whole genome shotgun (WGS) entry which is preliminary data.</text>
</comment>
<evidence type="ECO:0000313" key="3">
    <source>
        <dbReference type="Proteomes" id="UP001147695"/>
    </source>
</evidence>
<dbReference type="EMBL" id="JAPZBQ010000003">
    <property type="protein sequence ID" value="KAJ5339071.1"/>
    <property type="molecule type" value="Genomic_DNA"/>
</dbReference>